<proteinExistence type="predicted"/>
<feature type="transmembrane region" description="Helical" evidence="6">
    <location>
        <begin position="60"/>
        <end position="82"/>
    </location>
</feature>
<organism evidence="8 9">
    <name type="scientific">Sphaerisporangium corydalis</name>
    <dbReference type="NCBI Taxonomy" id="1441875"/>
    <lineage>
        <taxon>Bacteria</taxon>
        <taxon>Bacillati</taxon>
        <taxon>Actinomycetota</taxon>
        <taxon>Actinomycetes</taxon>
        <taxon>Streptosporangiales</taxon>
        <taxon>Streptosporangiaceae</taxon>
        <taxon>Sphaerisporangium</taxon>
    </lineage>
</organism>
<protein>
    <submittedName>
        <fullName evidence="8">GtrA family protein</fullName>
    </submittedName>
</protein>
<dbReference type="EMBL" id="JBHSFN010000022">
    <property type="protein sequence ID" value="MFC4590294.1"/>
    <property type="molecule type" value="Genomic_DNA"/>
</dbReference>
<reference evidence="9" key="1">
    <citation type="journal article" date="2019" name="Int. J. Syst. Evol. Microbiol.">
        <title>The Global Catalogue of Microorganisms (GCM) 10K type strain sequencing project: providing services to taxonomists for standard genome sequencing and annotation.</title>
        <authorList>
            <consortium name="The Broad Institute Genomics Platform"/>
            <consortium name="The Broad Institute Genome Sequencing Center for Infectious Disease"/>
            <person name="Wu L."/>
            <person name="Ma J."/>
        </authorList>
    </citation>
    <scope>NUCLEOTIDE SEQUENCE [LARGE SCALE GENOMIC DNA]</scope>
    <source>
        <strain evidence="9">CCUG 49560</strain>
    </source>
</reference>
<evidence type="ECO:0000256" key="3">
    <source>
        <dbReference type="ARBA" id="ARBA00022989"/>
    </source>
</evidence>
<dbReference type="Proteomes" id="UP001595891">
    <property type="component" value="Unassembled WGS sequence"/>
</dbReference>
<evidence type="ECO:0000256" key="1">
    <source>
        <dbReference type="ARBA" id="ARBA00004141"/>
    </source>
</evidence>
<keyword evidence="2 6" id="KW-0812">Transmembrane</keyword>
<name>A0ABV9EQF9_9ACTN</name>
<evidence type="ECO:0000313" key="8">
    <source>
        <dbReference type="EMBL" id="MFC4590294.1"/>
    </source>
</evidence>
<comment type="caution">
    <text evidence="8">The sequence shown here is derived from an EMBL/GenBank/DDBJ whole genome shotgun (WGS) entry which is preliminary data.</text>
</comment>
<feature type="domain" description="GtrA/DPMS transmembrane" evidence="7">
    <location>
        <begin position="32"/>
        <end position="148"/>
    </location>
</feature>
<dbReference type="Pfam" id="PF04138">
    <property type="entry name" value="GtrA_DPMS_TM"/>
    <property type="match status" value="1"/>
</dbReference>
<evidence type="ECO:0000256" key="2">
    <source>
        <dbReference type="ARBA" id="ARBA00022692"/>
    </source>
</evidence>
<feature type="transmembrane region" description="Helical" evidence="6">
    <location>
        <begin position="94"/>
        <end position="113"/>
    </location>
</feature>
<sequence>MADAEGRPAGGEDPPRARRAFTVVLGGHLITYLTGGALAAVLYYAIMITGLLVVGGTVPYLYVVVTAHFATVVIVYPWYRLVVFPASGDSWPRGYLRFYTVGLGFLACSLAGLPILAGWAGIPVLVAQAIIIVANLAVSHAVHRAWTFGKAPASGRGNGSPALRQRGRRTRDRDRASA</sequence>
<keyword evidence="3 6" id="KW-1133">Transmembrane helix</keyword>
<evidence type="ECO:0000256" key="4">
    <source>
        <dbReference type="ARBA" id="ARBA00023136"/>
    </source>
</evidence>
<gene>
    <name evidence="8" type="ORF">ACFO8L_29670</name>
</gene>
<keyword evidence="4 6" id="KW-0472">Membrane</keyword>
<dbReference type="RefSeq" id="WP_262847375.1">
    <property type="nucleotide sequence ID" value="NZ_JANZYP010000062.1"/>
</dbReference>
<comment type="subcellular location">
    <subcellularLocation>
        <location evidence="1">Membrane</location>
        <topology evidence="1">Multi-pass membrane protein</topology>
    </subcellularLocation>
</comment>
<evidence type="ECO:0000313" key="9">
    <source>
        <dbReference type="Proteomes" id="UP001595891"/>
    </source>
</evidence>
<evidence type="ECO:0000259" key="7">
    <source>
        <dbReference type="Pfam" id="PF04138"/>
    </source>
</evidence>
<accession>A0ABV9EQF9</accession>
<feature type="region of interest" description="Disordered" evidence="5">
    <location>
        <begin position="153"/>
        <end position="178"/>
    </location>
</feature>
<evidence type="ECO:0000256" key="5">
    <source>
        <dbReference type="SAM" id="MobiDB-lite"/>
    </source>
</evidence>
<dbReference type="InterPro" id="IPR007267">
    <property type="entry name" value="GtrA_DPMS_TM"/>
</dbReference>
<evidence type="ECO:0000256" key="6">
    <source>
        <dbReference type="SAM" id="Phobius"/>
    </source>
</evidence>
<keyword evidence="9" id="KW-1185">Reference proteome</keyword>
<feature type="transmembrane region" description="Helical" evidence="6">
    <location>
        <begin position="119"/>
        <end position="138"/>
    </location>
</feature>
<feature type="transmembrane region" description="Helical" evidence="6">
    <location>
        <begin position="21"/>
        <end position="54"/>
    </location>
</feature>